<comment type="caution">
    <text evidence="7">The sequence shown here is derived from an EMBL/GenBank/DDBJ whole genome shotgun (WGS) entry which is preliminary data.</text>
</comment>
<dbReference type="EC" id="3.6.1.7" evidence="2 4"/>
<comment type="catalytic activity">
    <reaction evidence="3 4">
        <text>an acyl phosphate + H2O = a carboxylate + phosphate + H(+)</text>
        <dbReference type="Rhea" id="RHEA:14965"/>
        <dbReference type="ChEBI" id="CHEBI:15377"/>
        <dbReference type="ChEBI" id="CHEBI:15378"/>
        <dbReference type="ChEBI" id="CHEBI:29067"/>
        <dbReference type="ChEBI" id="CHEBI:43474"/>
        <dbReference type="ChEBI" id="CHEBI:59918"/>
        <dbReference type="EC" id="3.6.1.7"/>
    </reaction>
</comment>
<dbReference type="Pfam" id="PF00708">
    <property type="entry name" value="Acylphosphatase"/>
    <property type="match status" value="1"/>
</dbReference>
<evidence type="ECO:0000256" key="3">
    <source>
        <dbReference type="ARBA" id="ARBA00047645"/>
    </source>
</evidence>
<evidence type="ECO:0000256" key="1">
    <source>
        <dbReference type="ARBA" id="ARBA00005614"/>
    </source>
</evidence>
<dbReference type="GO" id="GO:0003998">
    <property type="term" value="F:acylphosphatase activity"/>
    <property type="evidence" value="ECO:0007669"/>
    <property type="project" value="UniProtKB-EC"/>
</dbReference>
<keyword evidence="4 7" id="KW-0378">Hydrolase</keyword>
<protein>
    <recommendedName>
        <fullName evidence="2 4">acylphosphatase</fullName>
        <ecNumber evidence="2 4">3.6.1.7</ecNumber>
    </recommendedName>
</protein>
<feature type="active site" evidence="4">
    <location>
        <position position="44"/>
    </location>
</feature>
<dbReference type="SUPFAM" id="SSF54975">
    <property type="entry name" value="Acylphosphatase/BLUF domain-like"/>
    <property type="match status" value="1"/>
</dbReference>
<name>A0A225E4R2_9BACT</name>
<sequence>MSAASPPDAVAVNVFYSGRVQGVGFRVTVSHLARQLPVTGWVRNLPDGRVEMHAEGVRADVESLLGKVREYFFDNIRDEAIDWHPASGAYSGFGVAG</sequence>
<comment type="similarity">
    <text evidence="1 5">Belongs to the acylphosphatase family.</text>
</comment>
<evidence type="ECO:0000256" key="5">
    <source>
        <dbReference type="RuleBase" id="RU004168"/>
    </source>
</evidence>
<dbReference type="PROSITE" id="PS00151">
    <property type="entry name" value="ACYLPHOSPHATASE_2"/>
    <property type="match status" value="1"/>
</dbReference>
<dbReference type="Proteomes" id="UP000214646">
    <property type="component" value="Unassembled WGS sequence"/>
</dbReference>
<dbReference type="OrthoDB" id="9808093at2"/>
<reference evidence="8" key="1">
    <citation type="submission" date="2017-06" db="EMBL/GenBank/DDBJ databases">
        <title>Genome analysis of Fimbriiglobus ruber SP5, the first member of the order Planctomycetales with confirmed chitinolytic capability.</title>
        <authorList>
            <person name="Ravin N.V."/>
            <person name="Rakitin A.L."/>
            <person name="Ivanova A.A."/>
            <person name="Beletsky A.V."/>
            <person name="Kulichevskaya I.S."/>
            <person name="Mardanov A.V."/>
            <person name="Dedysh S.N."/>
        </authorList>
    </citation>
    <scope>NUCLEOTIDE SEQUENCE [LARGE SCALE GENOMIC DNA]</scope>
    <source>
        <strain evidence="8">SP5</strain>
    </source>
</reference>
<dbReference type="PANTHER" id="PTHR47268">
    <property type="entry name" value="ACYLPHOSPHATASE"/>
    <property type="match status" value="1"/>
</dbReference>
<evidence type="ECO:0000259" key="6">
    <source>
        <dbReference type="PROSITE" id="PS51160"/>
    </source>
</evidence>
<dbReference type="PANTHER" id="PTHR47268:SF4">
    <property type="entry name" value="ACYLPHOSPHATASE"/>
    <property type="match status" value="1"/>
</dbReference>
<dbReference type="EMBL" id="NIDE01000003">
    <property type="protein sequence ID" value="OWK44479.1"/>
    <property type="molecule type" value="Genomic_DNA"/>
</dbReference>
<accession>A0A225E4R2</accession>
<dbReference type="InterPro" id="IPR036046">
    <property type="entry name" value="Acylphosphatase-like_dom_sf"/>
</dbReference>
<evidence type="ECO:0000256" key="2">
    <source>
        <dbReference type="ARBA" id="ARBA00012150"/>
    </source>
</evidence>
<dbReference type="PROSITE" id="PS51160">
    <property type="entry name" value="ACYLPHOSPHATASE_3"/>
    <property type="match status" value="1"/>
</dbReference>
<dbReference type="Gene3D" id="3.30.70.100">
    <property type="match status" value="1"/>
</dbReference>
<dbReference type="InterPro" id="IPR001792">
    <property type="entry name" value="Acylphosphatase-like_dom"/>
</dbReference>
<gene>
    <name evidence="7" type="ORF">FRUB_02411</name>
</gene>
<dbReference type="InterPro" id="IPR020456">
    <property type="entry name" value="Acylphosphatase"/>
</dbReference>
<evidence type="ECO:0000313" key="8">
    <source>
        <dbReference type="Proteomes" id="UP000214646"/>
    </source>
</evidence>
<keyword evidence="8" id="KW-1185">Reference proteome</keyword>
<organism evidence="7 8">
    <name type="scientific">Fimbriiglobus ruber</name>
    <dbReference type="NCBI Taxonomy" id="1908690"/>
    <lineage>
        <taxon>Bacteria</taxon>
        <taxon>Pseudomonadati</taxon>
        <taxon>Planctomycetota</taxon>
        <taxon>Planctomycetia</taxon>
        <taxon>Gemmatales</taxon>
        <taxon>Gemmataceae</taxon>
        <taxon>Fimbriiglobus</taxon>
    </lineage>
</organism>
<dbReference type="PRINTS" id="PR00112">
    <property type="entry name" value="ACYLPHPHTASE"/>
</dbReference>
<evidence type="ECO:0000313" key="7">
    <source>
        <dbReference type="EMBL" id="OWK44479.1"/>
    </source>
</evidence>
<evidence type="ECO:0000256" key="4">
    <source>
        <dbReference type="PROSITE-ProRule" id="PRU00520"/>
    </source>
</evidence>
<dbReference type="RefSeq" id="WP_088253741.1">
    <property type="nucleotide sequence ID" value="NZ_NIDE01000003.1"/>
</dbReference>
<dbReference type="AlphaFoldDB" id="A0A225E4R2"/>
<proteinExistence type="inferred from homology"/>
<feature type="active site" evidence="4">
    <location>
        <position position="26"/>
    </location>
</feature>
<feature type="domain" description="Acylphosphatase-like" evidence="6">
    <location>
        <begin position="11"/>
        <end position="97"/>
    </location>
</feature>
<dbReference type="InterPro" id="IPR017968">
    <property type="entry name" value="Acylphosphatase_CS"/>
</dbReference>